<dbReference type="KEGG" id="ncon:LC1Nh_1033"/>
<evidence type="ECO:0000313" key="2">
    <source>
        <dbReference type="Proteomes" id="UP000377803"/>
    </source>
</evidence>
<dbReference type="GO" id="GO:0008877">
    <property type="term" value="F:glucose-1-phosphatase activity"/>
    <property type="evidence" value="ECO:0007669"/>
    <property type="project" value="UniProtKB-EC"/>
</dbReference>
<dbReference type="InterPro" id="IPR036412">
    <property type="entry name" value="HAD-like_sf"/>
</dbReference>
<dbReference type="GeneID" id="42365428"/>
<dbReference type="InterPro" id="IPR023214">
    <property type="entry name" value="HAD_sf"/>
</dbReference>
<reference evidence="2" key="1">
    <citation type="submission" date="2019-05" db="EMBL/GenBank/DDBJ databases">
        <title>Candidatus Nanohalobium constans, a novel model system to study the DPANN nano-sized archaea: genomic and physiological characterization of a nanoarchaeon co-cultured with its chitinotrophic host.</title>
        <authorList>
            <person name="La Cono V."/>
            <person name="Arcadi E."/>
            <person name="Crisafi F."/>
            <person name="Denaro R."/>
            <person name="La Spada G."/>
            <person name="Messina E."/>
            <person name="Smedile F."/>
            <person name="Toshchakov S.V."/>
            <person name="Shevchenko M.A."/>
            <person name="Golyshin P.N."/>
            <person name="Golyshina O.V."/>
            <person name="Ferrer M."/>
            <person name="Rohde M."/>
            <person name="Mushegian A."/>
            <person name="Sorokin D.Y."/>
            <person name="Giuliano L."/>
            <person name="Yakimov M.M."/>
        </authorList>
    </citation>
    <scope>NUCLEOTIDE SEQUENCE [LARGE SCALE GENOMIC DNA]</scope>
    <source>
        <strain evidence="2">LC1Nh</strain>
    </source>
</reference>
<dbReference type="EC" id="3.1.3.10" evidence="1"/>
<sequence>MSKIPVFDIGDTLSPSKEFSRKVFREELERQGVENPPKYPYEGFNEMSVESIQEWFERDDIDADAEVAVEKYKEAKKERLKELEMFEMLRKIGKEIETPGIISDNKVAAKKFYKDMFEEENVEIEGFVVSEEIGVKKPEKGIFQEFLNRRSLSGENCVYFGNNIPRDSACENVGMQFVLVKQFEVFGDNWNGRQVSKLNFENVREEVTR</sequence>
<dbReference type="AlphaFoldDB" id="A0A5Q0UH44"/>
<proteinExistence type="predicted"/>
<organism evidence="1 2">
    <name type="scientific">Candidatus Nanohalobium constans</name>
    <dbReference type="NCBI Taxonomy" id="2565781"/>
    <lineage>
        <taxon>Archaea</taxon>
        <taxon>Candidatus Nanohalarchaeota</taxon>
        <taxon>Candidatus Nanohalobia</taxon>
        <taxon>Candidatus Nanohalobiales</taxon>
        <taxon>Candidatus Nanohalobiaceae</taxon>
        <taxon>Candidatus Nanohalobium</taxon>
    </lineage>
</organism>
<dbReference type="Pfam" id="PF13419">
    <property type="entry name" value="HAD_2"/>
    <property type="match status" value="1"/>
</dbReference>
<dbReference type="Proteomes" id="UP000377803">
    <property type="component" value="Chromosome"/>
</dbReference>
<dbReference type="Gene3D" id="1.10.150.240">
    <property type="entry name" value="Putative phosphatase, domain 2"/>
    <property type="match status" value="1"/>
</dbReference>
<dbReference type="OrthoDB" id="27736at2157"/>
<dbReference type="Gene3D" id="3.40.50.1000">
    <property type="entry name" value="HAD superfamily/HAD-like"/>
    <property type="match status" value="1"/>
</dbReference>
<dbReference type="SUPFAM" id="SSF56784">
    <property type="entry name" value="HAD-like"/>
    <property type="match status" value="1"/>
</dbReference>
<dbReference type="RefSeq" id="WP_153550651.1">
    <property type="nucleotide sequence ID" value="NZ_CP040089.1"/>
</dbReference>
<gene>
    <name evidence="1" type="primary">yihX</name>
    <name evidence="1" type="ORF">LC1Nh_1033</name>
</gene>
<keyword evidence="1" id="KW-0378">Hydrolase</keyword>
<keyword evidence="2" id="KW-1185">Reference proteome</keyword>
<dbReference type="InterPro" id="IPR023198">
    <property type="entry name" value="PGP-like_dom2"/>
</dbReference>
<protein>
    <submittedName>
        <fullName evidence="1">Glucose-1-phosphatase</fullName>
        <ecNumber evidence="1">3.1.3.10</ecNumber>
    </submittedName>
</protein>
<accession>A0A5Q0UH44</accession>
<evidence type="ECO:0000313" key="1">
    <source>
        <dbReference type="EMBL" id="QGA80906.1"/>
    </source>
</evidence>
<name>A0A5Q0UH44_9ARCH</name>
<dbReference type="InterPro" id="IPR041492">
    <property type="entry name" value="HAD_2"/>
</dbReference>
<dbReference type="EMBL" id="CP040089">
    <property type="protein sequence ID" value="QGA80906.1"/>
    <property type="molecule type" value="Genomic_DNA"/>
</dbReference>